<evidence type="ECO:0000259" key="2">
    <source>
        <dbReference type="PROSITE" id="PS51823"/>
    </source>
</evidence>
<dbReference type="InterPro" id="IPR025697">
    <property type="entry name" value="CLU_dom"/>
</dbReference>
<accession>A0A426Y8X0</accession>
<dbReference type="AlphaFoldDB" id="A0A426Y8X0"/>
<protein>
    <recommendedName>
        <fullName evidence="2">Clu domain-containing protein</fullName>
    </recommendedName>
</protein>
<dbReference type="GO" id="GO:0005737">
    <property type="term" value="C:cytoplasm"/>
    <property type="evidence" value="ECO:0007669"/>
    <property type="project" value="TreeGrafter"/>
</dbReference>
<feature type="domain" description="Clu" evidence="2">
    <location>
        <begin position="178"/>
        <end position="450"/>
    </location>
</feature>
<dbReference type="PROSITE" id="PS51823">
    <property type="entry name" value="CLU"/>
    <property type="match status" value="1"/>
</dbReference>
<sequence>FEHYITEEYTEELAVAHIRRLLDIVACTTTFGAAPPRHAGGTAALSSGSIGKGDTKPGDTAKAAETISEARKTEATAGSPNTKAGSKKPDSPTSAVAGAASYKDEPLYPPPKLAQFYDFFSFSHLTPPLQCRYLFTCKSSPLNEWDFGNLPYGFRANTWVVPPIAADSPSVFPPLPTEDETWGGNGGGQGRDGKHDQRPWANEFAILAAMPCKTPEERQIRDRKAFLLHSLFVDVAVVKAVEAIQHLDTATLSVVVIRHCGYTVVVKVPVEAGLELILLSTFSLRALLHKSTSSCGAQKSQCADLEDLQSFRSLVREVLADSLQRLQEEATEQRMSIRWELGACWVQHLQNQSSGKTESKKSEDSKVETTVKGLGKQFGQLKQIKKKLDDKGWKTDSAKENSCVGMDADGASPREDKEMALQKLLPEAAYLRLKESETGLHVKVLSAPAY</sequence>
<feature type="non-terminal residue" evidence="3">
    <location>
        <position position="1"/>
    </location>
</feature>
<dbReference type="PANTHER" id="PTHR12601">
    <property type="entry name" value="EUKARYOTIC TRANSLATION INITIATION FACTOR 3 SUBUNIT EIF-3"/>
    <property type="match status" value="1"/>
</dbReference>
<dbReference type="Proteomes" id="UP000287651">
    <property type="component" value="Unassembled WGS sequence"/>
</dbReference>
<dbReference type="PANTHER" id="PTHR12601:SF39">
    <property type="entry name" value="PROTEIN REDUCED CHLOROPLAST COVERAGE 2"/>
    <property type="match status" value="1"/>
</dbReference>
<reference evidence="3 4" key="1">
    <citation type="journal article" date="2014" name="Agronomy (Basel)">
        <title>A Draft Genome Sequence for Ensete ventricosum, the Drought-Tolerant Tree Against Hunger.</title>
        <authorList>
            <person name="Harrison J."/>
            <person name="Moore K.A."/>
            <person name="Paszkiewicz K."/>
            <person name="Jones T."/>
            <person name="Grant M."/>
            <person name="Ambacheew D."/>
            <person name="Muzemil S."/>
            <person name="Studholme D.J."/>
        </authorList>
    </citation>
    <scope>NUCLEOTIDE SEQUENCE [LARGE SCALE GENOMIC DNA]</scope>
</reference>
<organism evidence="3 4">
    <name type="scientific">Ensete ventricosum</name>
    <name type="common">Abyssinian banana</name>
    <name type="synonym">Musa ensete</name>
    <dbReference type="NCBI Taxonomy" id="4639"/>
    <lineage>
        <taxon>Eukaryota</taxon>
        <taxon>Viridiplantae</taxon>
        <taxon>Streptophyta</taxon>
        <taxon>Embryophyta</taxon>
        <taxon>Tracheophyta</taxon>
        <taxon>Spermatophyta</taxon>
        <taxon>Magnoliopsida</taxon>
        <taxon>Liliopsida</taxon>
        <taxon>Zingiberales</taxon>
        <taxon>Musaceae</taxon>
        <taxon>Ensete</taxon>
    </lineage>
</organism>
<dbReference type="InterPro" id="IPR027523">
    <property type="entry name" value="CLU_prot"/>
</dbReference>
<evidence type="ECO:0000256" key="1">
    <source>
        <dbReference type="SAM" id="MobiDB-lite"/>
    </source>
</evidence>
<evidence type="ECO:0000313" key="4">
    <source>
        <dbReference type="Proteomes" id="UP000287651"/>
    </source>
</evidence>
<name>A0A426Y8X0_ENSVE</name>
<comment type="caution">
    <text evidence="3">The sequence shown here is derived from an EMBL/GenBank/DDBJ whole genome shotgun (WGS) entry which is preliminary data.</text>
</comment>
<evidence type="ECO:0000313" key="3">
    <source>
        <dbReference type="EMBL" id="RRT48182.1"/>
    </source>
</evidence>
<dbReference type="EMBL" id="AMZH03014119">
    <property type="protein sequence ID" value="RRT48182.1"/>
    <property type="molecule type" value="Genomic_DNA"/>
</dbReference>
<feature type="region of interest" description="Disordered" evidence="1">
    <location>
        <begin position="37"/>
        <end position="98"/>
    </location>
</feature>
<gene>
    <name evidence="3" type="ORF">B296_00053267</name>
</gene>
<proteinExistence type="predicted"/>